<dbReference type="AlphaFoldDB" id="A0A5J5EL13"/>
<evidence type="ECO:0000313" key="2">
    <source>
        <dbReference type="EMBL" id="KAA8895418.1"/>
    </source>
</evidence>
<organism evidence="2 3">
    <name type="scientific">Sphaerosporella brunnea</name>
    <dbReference type="NCBI Taxonomy" id="1250544"/>
    <lineage>
        <taxon>Eukaryota</taxon>
        <taxon>Fungi</taxon>
        <taxon>Dikarya</taxon>
        <taxon>Ascomycota</taxon>
        <taxon>Pezizomycotina</taxon>
        <taxon>Pezizomycetes</taxon>
        <taxon>Pezizales</taxon>
        <taxon>Pyronemataceae</taxon>
        <taxon>Sphaerosporella</taxon>
    </lineage>
</organism>
<feature type="region of interest" description="Disordered" evidence="1">
    <location>
        <begin position="91"/>
        <end position="110"/>
    </location>
</feature>
<feature type="region of interest" description="Disordered" evidence="1">
    <location>
        <begin position="1"/>
        <end position="34"/>
    </location>
</feature>
<dbReference type="InParanoid" id="A0A5J5EL13"/>
<evidence type="ECO:0000313" key="3">
    <source>
        <dbReference type="Proteomes" id="UP000326924"/>
    </source>
</evidence>
<dbReference type="Proteomes" id="UP000326924">
    <property type="component" value="Unassembled WGS sequence"/>
</dbReference>
<reference evidence="2 3" key="1">
    <citation type="submission" date="2019-09" db="EMBL/GenBank/DDBJ databases">
        <title>Draft genome of the ectomycorrhizal ascomycete Sphaerosporella brunnea.</title>
        <authorList>
            <consortium name="DOE Joint Genome Institute"/>
            <person name="Benucci G.M."/>
            <person name="Marozzi G."/>
            <person name="Antonielli L."/>
            <person name="Sanchez S."/>
            <person name="Marco P."/>
            <person name="Wang X."/>
            <person name="Falini L.B."/>
            <person name="Barry K."/>
            <person name="Haridas S."/>
            <person name="Lipzen A."/>
            <person name="Labutti K."/>
            <person name="Grigoriev I.V."/>
            <person name="Murat C."/>
            <person name="Martin F."/>
            <person name="Albertini E."/>
            <person name="Donnini D."/>
            <person name="Bonito G."/>
        </authorList>
    </citation>
    <scope>NUCLEOTIDE SEQUENCE [LARGE SCALE GENOMIC DNA]</scope>
    <source>
        <strain evidence="2 3">Sb_GMNB300</strain>
    </source>
</reference>
<feature type="compositionally biased region" description="Low complexity" evidence="1">
    <location>
        <begin position="13"/>
        <end position="33"/>
    </location>
</feature>
<evidence type="ECO:0000256" key="1">
    <source>
        <dbReference type="SAM" id="MobiDB-lite"/>
    </source>
</evidence>
<keyword evidence="3" id="KW-1185">Reference proteome</keyword>
<name>A0A5J5EL13_9PEZI</name>
<gene>
    <name evidence="2" type="ORF">FN846DRAFT_911767</name>
</gene>
<comment type="caution">
    <text evidence="2">The sequence shown here is derived from an EMBL/GenBank/DDBJ whole genome shotgun (WGS) entry which is preliminary data.</text>
</comment>
<proteinExistence type="predicted"/>
<dbReference type="EMBL" id="VXIS01000265">
    <property type="protein sequence ID" value="KAA8895418.1"/>
    <property type="molecule type" value="Genomic_DNA"/>
</dbReference>
<sequence>MPIPLYTTEKPCTTTSASPSTSTTTNTPATNTTESCDAAKDELARTLARRTGDEHVQAEELSREEALRLYEERMEEEYAKREGARDTFWDIPVDSETCGPVKRSPAITGE</sequence>
<protein>
    <submittedName>
        <fullName evidence="2">Uncharacterized protein</fullName>
    </submittedName>
</protein>
<accession>A0A5J5EL13</accession>